<dbReference type="EMBL" id="GDHC01015420">
    <property type="protein sequence ID" value="JAQ03209.1"/>
    <property type="molecule type" value="Transcribed_RNA"/>
</dbReference>
<dbReference type="EMBL" id="GDHC01007186">
    <property type="protein sequence ID" value="JAQ11443.1"/>
    <property type="molecule type" value="Transcribed_RNA"/>
</dbReference>
<dbReference type="SUPFAM" id="SSF56019">
    <property type="entry name" value="The spindle assembly checkpoint protein mad2"/>
    <property type="match status" value="1"/>
</dbReference>
<reference evidence="2" key="1">
    <citation type="journal article" date="2016" name="Gigascience">
        <title>De novo construction of an expanded transcriptome assembly for the western tarnished plant bug, Lygus hesperus.</title>
        <authorList>
            <person name="Tassone E.E."/>
            <person name="Geib S.M."/>
            <person name="Hall B."/>
            <person name="Fabrick J.A."/>
            <person name="Brent C.S."/>
            <person name="Hull J.J."/>
        </authorList>
    </citation>
    <scope>NUCLEOTIDE SEQUENCE</scope>
</reference>
<accession>A0A146L5W6</accession>
<organism evidence="2">
    <name type="scientific">Lygus hesperus</name>
    <name type="common">Western plant bug</name>
    <dbReference type="NCBI Taxonomy" id="30085"/>
    <lineage>
        <taxon>Eukaryota</taxon>
        <taxon>Metazoa</taxon>
        <taxon>Ecdysozoa</taxon>
        <taxon>Arthropoda</taxon>
        <taxon>Hexapoda</taxon>
        <taxon>Insecta</taxon>
        <taxon>Pterygota</taxon>
        <taxon>Neoptera</taxon>
        <taxon>Paraneoptera</taxon>
        <taxon>Hemiptera</taxon>
        <taxon>Heteroptera</taxon>
        <taxon>Panheteroptera</taxon>
        <taxon>Cimicomorpha</taxon>
        <taxon>Miridae</taxon>
        <taxon>Mirini</taxon>
        <taxon>Lygus</taxon>
    </lineage>
</organism>
<dbReference type="GO" id="GO:0016035">
    <property type="term" value="C:zeta DNA polymerase complex"/>
    <property type="evidence" value="ECO:0007669"/>
    <property type="project" value="TreeGrafter"/>
</dbReference>
<dbReference type="Pfam" id="PF02301">
    <property type="entry name" value="HORMA"/>
    <property type="match status" value="1"/>
</dbReference>
<dbReference type="AlphaFoldDB" id="A0A146L5W6"/>
<dbReference type="InterPro" id="IPR045091">
    <property type="entry name" value="Mad2-like"/>
</dbReference>
<evidence type="ECO:0000313" key="3">
    <source>
        <dbReference type="EMBL" id="JAQ11443.1"/>
    </source>
</evidence>
<dbReference type="PANTHER" id="PTHR11842">
    <property type="entry name" value="MITOTIC SPINDLE ASSEMBLY CHECKPOINT PROTEIN MAD2"/>
    <property type="match status" value="1"/>
</dbReference>
<sequence>MTALENLDAVSLVVEFLEVAIHGVLFYRKIYPEGIFTLKKKYGVPVHISLYPDLNKYINETLFATKKVLESGELKRVDICFYDSSLHPIEKVVFKFDAFDKTGDVSVVDPYLLNLRECFRAFILKLSVSTSYVVELPYGTTFKILIHTTESTAISVNEDPNFQQFPLVEAPSPETSFFNTEIIPLRSIVHELMTLNAYCEQKAGNSVHQRCS</sequence>
<evidence type="ECO:0000313" key="2">
    <source>
        <dbReference type="EMBL" id="JAQ03209.1"/>
    </source>
</evidence>
<dbReference type="PANTHER" id="PTHR11842:SF10">
    <property type="entry name" value="MITOTIC SPINDLE ASSEMBLY CHECKPOINT PROTEIN MAD2B"/>
    <property type="match status" value="1"/>
</dbReference>
<dbReference type="InterPro" id="IPR036570">
    <property type="entry name" value="HORMA_dom_sf"/>
</dbReference>
<protein>
    <submittedName>
        <fullName evidence="2">Mitotic spindle assembly checkpoint protein MAD2B</fullName>
    </submittedName>
</protein>
<feature type="domain" description="HORMA" evidence="1">
    <location>
        <begin position="7"/>
        <end position="199"/>
    </location>
</feature>
<dbReference type="PROSITE" id="PS50815">
    <property type="entry name" value="HORMA"/>
    <property type="match status" value="1"/>
</dbReference>
<proteinExistence type="predicted"/>
<name>A0A146L5W6_LYGHE</name>
<dbReference type="InterPro" id="IPR003511">
    <property type="entry name" value="HORMA_dom"/>
</dbReference>
<gene>
    <name evidence="2" type="primary">MAD2L2_0</name>
    <name evidence="3" type="synonym">MAD2L2_2</name>
    <name evidence="3" type="ORF">g.40560</name>
    <name evidence="2" type="ORF">g.40563</name>
</gene>
<evidence type="ECO:0000259" key="1">
    <source>
        <dbReference type="PROSITE" id="PS50815"/>
    </source>
</evidence>
<dbReference type="Gene3D" id="3.30.900.10">
    <property type="entry name" value="HORMA domain"/>
    <property type="match status" value="1"/>
</dbReference>